<protein>
    <submittedName>
        <fullName evidence="1">Uncharacterized protein</fullName>
    </submittedName>
</protein>
<dbReference type="EMBL" id="JAVDSB010000030">
    <property type="protein sequence ID" value="MDR6555473.1"/>
    <property type="molecule type" value="Genomic_DNA"/>
</dbReference>
<sequence length="42" mass="5294">MELSYNAWVKMQIDKNPNFMQKPMLKRWNMWLDYLRSIEESK</sequence>
<reference evidence="1 2" key="1">
    <citation type="submission" date="2023-07" db="EMBL/GenBank/DDBJ databases">
        <title>Sorghum-associated microbial communities from plants grown in Nebraska, USA.</title>
        <authorList>
            <person name="Schachtman D."/>
        </authorList>
    </citation>
    <scope>NUCLEOTIDE SEQUENCE [LARGE SCALE GENOMIC DNA]</scope>
    <source>
        <strain evidence="1 2">CC258</strain>
    </source>
</reference>
<proteinExistence type="predicted"/>
<evidence type="ECO:0000313" key="1">
    <source>
        <dbReference type="EMBL" id="MDR6555473.1"/>
    </source>
</evidence>
<gene>
    <name evidence="1" type="ORF">J2736_006735</name>
</gene>
<comment type="caution">
    <text evidence="1">The sequence shown here is derived from an EMBL/GenBank/DDBJ whole genome shotgun (WGS) entry which is preliminary data.</text>
</comment>
<dbReference type="RefSeq" id="WP_310502799.1">
    <property type="nucleotide sequence ID" value="NZ_JAVDSB010000030.1"/>
</dbReference>
<organism evidence="1 2">
    <name type="scientific">Paenibacillus qinlingensis</name>
    <dbReference type="NCBI Taxonomy" id="1837343"/>
    <lineage>
        <taxon>Bacteria</taxon>
        <taxon>Bacillati</taxon>
        <taxon>Bacillota</taxon>
        <taxon>Bacilli</taxon>
        <taxon>Bacillales</taxon>
        <taxon>Paenibacillaceae</taxon>
        <taxon>Paenibacillus</taxon>
    </lineage>
</organism>
<keyword evidence="2" id="KW-1185">Reference proteome</keyword>
<evidence type="ECO:0000313" key="2">
    <source>
        <dbReference type="Proteomes" id="UP001267290"/>
    </source>
</evidence>
<name>A0ABU1P709_9BACL</name>
<dbReference type="Proteomes" id="UP001267290">
    <property type="component" value="Unassembled WGS sequence"/>
</dbReference>
<accession>A0ABU1P709</accession>